<dbReference type="GO" id="GO:0016757">
    <property type="term" value="F:glycosyltransferase activity"/>
    <property type="evidence" value="ECO:0007669"/>
    <property type="project" value="UniProtKB-KW"/>
</dbReference>
<dbReference type="InterPro" id="IPR026456">
    <property type="entry name" value="GCTrfase_AglJ"/>
</dbReference>
<keyword evidence="3" id="KW-0808">Transferase</keyword>
<dbReference type="Pfam" id="PF00535">
    <property type="entry name" value="Glycos_transf_2"/>
    <property type="match status" value="1"/>
</dbReference>
<organism evidence="3">
    <name type="scientific">hydrocarbon metagenome</name>
    <dbReference type="NCBI Taxonomy" id="938273"/>
    <lineage>
        <taxon>unclassified sequences</taxon>
        <taxon>metagenomes</taxon>
        <taxon>ecological metagenomes</taxon>
    </lineage>
</organism>
<dbReference type="SUPFAM" id="SSF53448">
    <property type="entry name" value="Nucleotide-diphospho-sugar transferases"/>
    <property type="match status" value="1"/>
</dbReference>
<dbReference type="InterPro" id="IPR050256">
    <property type="entry name" value="Glycosyltransferase_2"/>
</dbReference>
<gene>
    <name evidence="3" type="ORF">ASZ90_012968</name>
</gene>
<sequence>MSHKDICILIPTLNEEKSIQPVIREFQELGYDNILVVDGHSTDKTVEKARASGAKVFIQSGSGKGQALKEVFGHIKERYILLIDGDGTYLPHDAARILEPILEGQADHVVGNRLENIQGGAIKRLNMFGNKMINRFFAAIYRVQLHDILSGYRAFTTEGIRMLDLSMPGFEIESEMTIESVKKGLRIIEVPITYQPRSAGTKTKLHPFRDGLKIILTIFRMAKTENPMFYFGLMGSFVGLLGFLVGVYVARDWLLWRIEHVPLTILTAILIIVGIQLFMIGMQGDMMASMHREMMRELYRKKR</sequence>
<evidence type="ECO:0000259" key="2">
    <source>
        <dbReference type="Pfam" id="PF00535"/>
    </source>
</evidence>
<feature type="transmembrane region" description="Helical" evidence="1">
    <location>
        <begin position="228"/>
        <end position="249"/>
    </location>
</feature>
<dbReference type="PANTHER" id="PTHR48090">
    <property type="entry name" value="UNDECAPRENYL-PHOSPHATE 4-DEOXY-4-FORMAMIDO-L-ARABINOSE TRANSFERASE-RELATED"/>
    <property type="match status" value="1"/>
</dbReference>
<evidence type="ECO:0000256" key="1">
    <source>
        <dbReference type="SAM" id="Phobius"/>
    </source>
</evidence>
<proteinExistence type="predicted"/>
<protein>
    <submittedName>
        <fullName evidence="3">Dolichol-phosphate mannosyltransferase</fullName>
    </submittedName>
</protein>
<dbReference type="AlphaFoldDB" id="A0A0W8FAD5"/>
<keyword evidence="1" id="KW-0472">Membrane</keyword>
<dbReference type="NCBIfam" id="TIGR04182">
    <property type="entry name" value="glyco_TIGR04182"/>
    <property type="match status" value="1"/>
</dbReference>
<dbReference type="PANTHER" id="PTHR48090:SF7">
    <property type="entry name" value="RFBJ PROTEIN"/>
    <property type="match status" value="1"/>
</dbReference>
<name>A0A0W8FAD5_9ZZZZ</name>
<dbReference type="Gene3D" id="3.90.550.10">
    <property type="entry name" value="Spore Coat Polysaccharide Biosynthesis Protein SpsA, Chain A"/>
    <property type="match status" value="1"/>
</dbReference>
<feature type="transmembrane region" description="Helical" evidence="1">
    <location>
        <begin position="261"/>
        <end position="282"/>
    </location>
</feature>
<keyword evidence="1" id="KW-0812">Transmembrane</keyword>
<feature type="domain" description="Glycosyltransferase 2-like" evidence="2">
    <location>
        <begin position="7"/>
        <end position="147"/>
    </location>
</feature>
<accession>A0A0W8FAD5</accession>
<evidence type="ECO:0000313" key="3">
    <source>
        <dbReference type="EMBL" id="KUG17347.1"/>
    </source>
</evidence>
<comment type="caution">
    <text evidence="3">The sequence shown here is derived from an EMBL/GenBank/DDBJ whole genome shotgun (WGS) entry which is preliminary data.</text>
</comment>
<keyword evidence="3" id="KW-0328">Glycosyltransferase</keyword>
<dbReference type="EMBL" id="LNQE01001448">
    <property type="protein sequence ID" value="KUG17347.1"/>
    <property type="molecule type" value="Genomic_DNA"/>
</dbReference>
<dbReference type="InterPro" id="IPR029044">
    <property type="entry name" value="Nucleotide-diphossugar_trans"/>
</dbReference>
<reference evidence="3" key="1">
    <citation type="journal article" date="2015" name="Proc. Natl. Acad. Sci. U.S.A.">
        <title>Networks of energetic and metabolic interactions define dynamics in microbial communities.</title>
        <authorList>
            <person name="Embree M."/>
            <person name="Liu J.K."/>
            <person name="Al-Bassam M.M."/>
            <person name="Zengler K."/>
        </authorList>
    </citation>
    <scope>NUCLEOTIDE SEQUENCE</scope>
</reference>
<keyword evidence="1" id="KW-1133">Transmembrane helix</keyword>
<dbReference type="CDD" id="cd04179">
    <property type="entry name" value="DPM_DPG-synthase_like"/>
    <property type="match status" value="1"/>
</dbReference>
<dbReference type="InterPro" id="IPR001173">
    <property type="entry name" value="Glyco_trans_2-like"/>
</dbReference>